<dbReference type="Proteomes" id="UP000076722">
    <property type="component" value="Unassembled WGS sequence"/>
</dbReference>
<evidence type="ECO:0000313" key="1">
    <source>
        <dbReference type="EMBL" id="KZS90422.1"/>
    </source>
</evidence>
<protein>
    <recommendedName>
        <fullName evidence="3">F-box domain-containing protein</fullName>
    </recommendedName>
</protein>
<name>A0A164RBM9_9AGAM</name>
<evidence type="ECO:0008006" key="3">
    <source>
        <dbReference type="Google" id="ProtNLM"/>
    </source>
</evidence>
<accession>A0A164RBM9</accession>
<keyword evidence="2" id="KW-1185">Reference proteome</keyword>
<reference evidence="1 2" key="1">
    <citation type="journal article" date="2016" name="Mol. Biol. Evol.">
        <title>Comparative Genomics of Early-Diverging Mushroom-Forming Fungi Provides Insights into the Origins of Lignocellulose Decay Capabilities.</title>
        <authorList>
            <person name="Nagy L.G."/>
            <person name="Riley R."/>
            <person name="Tritt A."/>
            <person name="Adam C."/>
            <person name="Daum C."/>
            <person name="Floudas D."/>
            <person name="Sun H."/>
            <person name="Yadav J.S."/>
            <person name="Pangilinan J."/>
            <person name="Larsson K.H."/>
            <person name="Matsuura K."/>
            <person name="Barry K."/>
            <person name="Labutti K."/>
            <person name="Kuo R."/>
            <person name="Ohm R.A."/>
            <person name="Bhattacharya S.S."/>
            <person name="Shirouzu T."/>
            <person name="Yoshinaga Y."/>
            <person name="Martin F.M."/>
            <person name="Grigoriev I.V."/>
            <person name="Hibbett D.S."/>
        </authorList>
    </citation>
    <scope>NUCLEOTIDE SEQUENCE [LARGE SCALE GENOMIC DNA]</scope>
    <source>
        <strain evidence="1 2">HHB9708</strain>
    </source>
</reference>
<evidence type="ECO:0000313" key="2">
    <source>
        <dbReference type="Proteomes" id="UP000076722"/>
    </source>
</evidence>
<gene>
    <name evidence="1" type="ORF">SISNIDRAFT_488307</name>
</gene>
<dbReference type="EMBL" id="KV419421">
    <property type="protein sequence ID" value="KZS90422.1"/>
    <property type="molecule type" value="Genomic_DNA"/>
</dbReference>
<organism evidence="1 2">
    <name type="scientific">Sistotremastrum niveocremeum HHB9708</name>
    <dbReference type="NCBI Taxonomy" id="1314777"/>
    <lineage>
        <taxon>Eukaryota</taxon>
        <taxon>Fungi</taxon>
        <taxon>Dikarya</taxon>
        <taxon>Basidiomycota</taxon>
        <taxon>Agaricomycotina</taxon>
        <taxon>Agaricomycetes</taxon>
        <taxon>Sistotremastrales</taxon>
        <taxon>Sistotremastraceae</taxon>
        <taxon>Sertulicium</taxon>
        <taxon>Sertulicium niveocremeum</taxon>
    </lineage>
</organism>
<dbReference type="AlphaFoldDB" id="A0A164RBM9"/>
<proteinExistence type="predicted"/>
<sequence length="476" mass="54777">MPFNAFPNEIIHEIFVEYAADGTLYKKPTDRLTVPLRVSQIDRRTRYVALQCRPLWRLIYGYWPSAAREAFMERAGSRRVTMILDTKDEDNMKDEPDDLDKLHRFRWADFITRNIEAFLNLEIKIHTPRSLRALAPALATPSPNLVSCSITFCKERQSDFMPRTFFSLQAPKLQNAVFRTSLFVDVKKFQSLTAVTLEIERSTSRRIILALHGMPKLERVMLIGTLSHNDLPEYMNRRTKEPLTMSFSCRDLTLRNMMPYAVNRFLKNVQLPSMHRARIHETMISEDLDFVGEVVGDGQTNPNTIGKIFMTVPTYLHHVQSLSITLRPTNYEIKVEGNIQCHYKSDWTAMDPTITNDPRVFETIACMIESLYVELGKEPDRLTINDGILHGQEPKALSGLNRILLWRRVFQCYHQVVHLKMTGCSETLIPALHMAANDLPLLATLDLGCQLPADNEDLISALSEINDHRDIEINFV</sequence>